<organism evidence="1 2">
    <name type="scientific">Parascaris equorum</name>
    <name type="common">Equine roundworm</name>
    <dbReference type="NCBI Taxonomy" id="6256"/>
    <lineage>
        <taxon>Eukaryota</taxon>
        <taxon>Metazoa</taxon>
        <taxon>Ecdysozoa</taxon>
        <taxon>Nematoda</taxon>
        <taxon>Chromadorea</taxon>
        <taxon>Rhabditida</taxon>
        <taxon>Spirurina</taxon>
        <taxon>Ascaridomorpha</taxon>
        <taxon>Ascaridoidea</taxon>
        <taxon>Ascarididae</taxon>
        <taxon>Parascaris</taxon>
    </lineage>
</organism>
<dbReference type="PANTHER" id="PTHR15728">
    <property type="entry name" value="DEADENYLATION COMPLEX CATALYTIC SUBUNIT PAN2"/>
    <property type="match status" value="1"/>
</dbReference>
<reference evidence="2" key="1">
    <citation type="submission" date="2022-11" db="UniProtKB">
        <authorList>
            <consortium name="WormBaseParasite"/>
        </authorList>
    </citation>
    <scope>IDENTIFICATION</scope>
</reference>
<evidence type="ECO:0000313" key="2">
    <source>
        <dbReference type="WBParaSite" id="PEQ_0001050201-mRNA-1"/>
    </source>
</evidence>
<evidence type="ECO:0000313" key="1">
    <source>
        <dbReference type="Proteomes" id="UP000887564"/>
    </source>
</evidence>
<dbReference type="GO" id="GO:0000289">
    <property type="term" value="P:nuclear-transcribed mRNA poly(A) tail shortening"/>
    <property type="evidence" value="ECO:0007669"/>
    <property type="project" value="TreeGrafter"/>
</dbReference>
<dbReference type="GO" id="GO:0031251">
    <property type="term" value="C:PAN complex"/>
    <property type="evidence" value="ECO:0007669"/>
    <property type="project" value="TreeGrafter"/>
</dbReference>
<keyword evidence="1" id="KW-1185">Reference proteome</keyword>
<dbReference type="WBParaSite" id="PEQ_0001050201-mRNA-1">
    <property type="protein sequence ID" value="PEQ_0001050201-mRNA-1"/>
    <property type="gene ID" value="PEQ_0001050201"/>
</dbReference>
<protein>
    <submittedName>
        <fullName evidence="2">Uncharacterized protein</fullName>
    </submittedName>
</protein>
<dbReference type="Proteomes" id="UP000887564">
    <property type="component" value="Unplaced"/>
</dbReference>
<proteinExistence type="predicted"/>
<sequence length="110" mass="12972">MQIWWKRKDDEKEFTPPLFSCIEEESPPCLPVFVQLLSIVVTDGKSCRLCMSRRHERGWVVFNEFVVTRVTENEALHLDANWKLPCILYYVQLESDPQNGNSHIVVIRYC</sequence>
<dbReference type="PANTHER" id="PTHR15728:SF0">
    <property type="entry name" value="PAN2-PAN3 DEADENYLATION COMPLEX CATALYTIC SUBUNIT PAN2"/>
    <property type="match status" value="1"/>
</dbReference>
<dbReference type="InterPro" id="IPR050785">
    <property type="entry name" value="PAN2-PAN3_catalytic_subunit"/>
</dbReference>
<dbReference type="GO" id="GO:0000932">
    <property type="term" value="C:P-body"/>
    <property type="evidence" value="ECO:0007669"/>
    <property type="project" value="TreeGrafter"/>
</dbReference>
<accession>A0A914RWC2</accession>
<dbReference type="GO" id="GO:0004535">
    <property type="term" value="F:poly(A)-specific ribonuclease activity"/>
    <property type="evidence" value="ECO:0007669"/>
    <property type="project" value="TreeGrafter"/>
</dbReference>
<dbReference type="Gene3D" id="3.90.70.10">
    <property type="entry name" value="Cysteine proteinases"/>
    <property type="match status" value="1"/>
</dbReference>
<name>A0A914RWC2_PAREQ</name>
<dbReference type="AlphaFoldDB" id="A0A914RWC2"/>